<accession>A0ABT2JZ19</accession>
<dbReference type="Proteomes" id="UP001156389">
    <property type="component" value="Unassembled WGS sequence"/>
</dbReference>
<evidence type="ECO:0000313" key="1">
    <source>
        <dbReference type="EMBL" id="MCT2593086.1"/>
    </source>
</evidence>
<keyword evidence="2" id="KW-1185">Reference proteome</keyword>
<organism evidence="1 2">
    <name type="scientific">Streptomyces gossypii</name>
    <dbReference type="NCBI Taxonomy" id="2883101"/>
    <lineage>
        <taxon>Bacteria</taxon>
        <taxon>Bacillati</taxon>
        <taxon>Actinomycetota</taxon>
        <taxon>Actinomycetes</taxon>
        <taxon>Kitasatosporales</taxon>
        <taxon>Streptomycetaceae</taxon>
        <taxon>Streptomyces</taxon>
    </lineage>
</organism>
<gene>
    <name evidence="1" type="ORF">LHJ74_24775</name>
</gene>
<dbReference type="RefSeq" id="WP_260220436.1">
    <property type="nucleotide sequence ID" value="NZ_JAJAGO010000012.1"/>
</dbReference>
<sequence>MPRRIPTPPFDVESLIVELSGLALETALRSGADAGGGVRELDMGDLGGVYLFVCPECQPSRHLLPVRRVIPTIRLASPLP</sequence>
<dbReference type="EMBL" id="JAJAGO010000012">
    <property type="protein sequence ID" value="MCT2593086.1"/>
    <property type="molecule type" value="Genomic_DNA"/>
</dbReference>
<reference evidence="1 2" key="1">
    <citation type="submission" date="2021-10" db="EMBL/GenBank/DDBJ databases">
        <title>Streptomyces gossypii sp. nov., isolated from soil collected from cotton field.</title>
        <authorList>
            <person name="Ge X."/>
            <person name="Chen X."/>
            <person name="Liu W."/>
        </authorList>
    </citation>
    <scope>NUCLEOTIDE SEQUENCE [LARGE SCALE GENOMIC DNA]</scope>
    <source>
        <strain evidence="1 2">N2-109</strain>
    </source>
</reference>
<comment type="caution">
    <text evidence="1">The sequence shown here is derived from an EMBL/GenBank/DDBJ whole genome shotgun (WGS) entry which is preliminary data.</text>
</comment>
<proteinExistence type="predicted"/>
<evidence type="ECO:0000313" key="2">
    <source>
        <dbReference type="Proteomes" id="UP001156389"/>
    </source>
</evidence>
<name>A0ABT2JZ19_9ACTN</name>
<protein>
    <submittedName>
        <fullName evidence="1">Uncharacterized protein</fullName>
    </submittedName>
</protein>